<dbReference type="RefSeq" id="WP_283761334.1">
    <property type="nucleotide sequence ID" value="NZ_JAQPOK010000031.1"/>
</dbReference>
<gene>
    <name evidence="1" type="ORF">PJF56_03935</name>
</gene>
<dbReference type="PANTHER" id="PTHR34235">
    <property type="entry name" value="SLR1203 PROTEIN-RELATED"/>
    <property type="match status" value="1"/>
</dbReference>
<dbReference type="PANTHER" id="PTHR34235:SF3">
    <property type="entry name" value="SLR1203 PROTEIN"/>
    <property type="match status" value="1"/>
</dbReference>
<protein>
    <submittedName>
        <fullName evidence="1">DUF29 domain-containing protein</fullName>
    </submittedName>
</protein>
<sequence>MTLSPEKVTTLYEIDYLLWIETTLQQLRDRDYNQVDWQNLLEAIEDMGKSERHSIKSNLTVVLMHLLKWEFQPQCRTGSWAGSITQHRTRILYALEDSPSLNNYLPEVLETAYSRARQEASDETQLPLSMFPLDCPYAIEQVLDDEFWPDRSPSIPNR</sequence>
<reference evidence="1 2" key="1">
    <citation type="submission" date="2023-01" db="EMBL/GenBank/DDBJ databases">
        <title>Novel diversity within Roseofilum (Cyanobacteria; Desertifilaceae) from marine benthic mats with descriptions of four novel species.</title>
        <authorList>
            <person name="Wang Y."/>
            <person name="Berthold D.E."/>
            <person name="Hu J."/>
            <person name="Lefler F.W."/>
            <person name="Laughinghouse H.D. IV."/>
        </authorList>
    </citation>
    <scope>NUCLEOTIDE SEQUENCE [LARGE SCALE GENOMIC DNA]</scope>
    <source>
        <strain evidence="1 2">BLCC-M91</strain>
    </source>
</reference>
<name>A0ABT7BHG0_9CYAN</name>
<dbReference type="Pfam" id="PF01724">
    <property type="entry name" value="DUF29"/>
    <property type="match status" value="1"/>
</dbReference>
<evidence type="ECO:0000313" key="1">
    <source>
        <dbReference type="EMBL" id="MDJ1178009.1"/>
    </source>
</evidence>
<dbReference type="EMBL" id="JAQPOK010000031">
    <property type="protein sequence ID" value="MDJ1178009.1"/>
    <property type="molecule type" value="Genomic_DNA"/>
</dbReference>
<comment type="caution">
    <text evidence="1">The sequence shown here is derived from an EMBL/GenBank/DDBJ whole genome shotgun (WGS) entry which is preliminary data.</text>
</comment>
<dbReference type="Proteomes" id="UP001231370">
    <property type="component" value="Unassembled WGS sequence"/>
</dbReference>
<dbReference type="Gene3D" id="1.20.1220.20">
    <property type="entry name" value="Uncharcterised protein PF01724"/>
    <property type="match status" value="1"/>
</dbReference>
<proteinExistence type="predicted"/>
<accession>A0ABT7BHG0</accession>
<evidence type="ECO:0000313" key="2">
    <source>
        <dbReference type="Proteomes" id="UP001231370"/>
    </source>
</evidence>
<keyword evidence="2" id="KW-1185">Reference proteome</keyword>
<organism evidence="1 2">
    <name type="scientific">Roseofilum halophilum BLCC-M91</name>
    <dbReference type="NCBI Taxonomy" id="3022259"/>
    <lineage>
        <taxon>Bacteria</taxon>
        <taxon>Bacillati</taxon>
        <taxon>Cyanobacteriota</taxon>
        <taxon>Cyanophyceae</taxon>
        <taxon>Desertifilales</taxon>
        <taxon>Desertifilaceae</taxon>
        <taxon>Roseofilum</taxon>
        <taxon>Roseofilum halophilum</taxon>
    </lineage>
</organism>
<dbReference type="InterPro" id="IPR002636">
    <property type="entry name" value="DUF29"/>
</dbReference>